<comment type="caution">
    <text evidence="2">The sequence shown here is derived from an EMBL/GenBank/DDBJ whole genome shotgun (WGS) entry which is preliminary data.</text>
</comment>
<dbReference type="Proteomes" id="UP000266841">
    <property type="component" value="Unassembled WGS sequence"/>
</dbReference>
<protein>
    <submittedName>
        <fullName evidence="2">Uncharacterized protein</fullName>
    </submittedName>
</protein>
<name>K0TCK1_THAOC</name>
<evidence type="ECO:0000313" key="3">
    <source>
        <dbReference type="Proteomes" id="UP000266841"/>
    </source>
</evidence>
<keyword evidence="3" id="KW-1185">Reference proteome</keyword>
<evidence type="ECO:0000313" key="2">
    <source>
        <dbReference type="EMBL" id="EJK74914.1"/>
    </source>
</evidence>
<sequence>MDEYLHWIDQINRQQNDDVEKQQLGFPRSSSCPFVQSPFLMGTNLPIYLPACDVTRESVSGSPNHHTSNGQPGPTQSNGNDQPINRSTMVEMKAVAVGSEGCGAAGAASPALSLNRLLKTTVDYVTICISSSQSSSSLRSSTQP</sequence>
<accession>K0TCK1</accession>
<evidence type="ECO:0000256" key="1">
    <source>
        <dbReference type="SAM" id="MobiDB-lite"/>
    </source>
</evidence>
<proteinExistence type="predicted"/>
<dbReference type="EMBL" id="AGNL01003259">
    <property type="protein sequence ID" value="EJK74914.1"/>
    <property type="molecule type" value="Genomic_DNA"/>
</dbReference>
<gene>
    <name evidence="2" type="ORF">THAOC_03380</name>
</gene>
<reference evidence="2 3" key="1">
    <citation type="journal article" date="2012" name="Genome Biol.">
        <title>Genome and low-iron response of an oceanic diatom adapted to chronic iron limitation.</title>
        <authorList>
            <person name="Lommer M."/>
            <person name="Specht M."/>
            <person name="Roy A.S."/>
            <person name="Kraemer L."/>
            <person name="Andreson R."/>
            <person name="Gutowska M.A."/>
            <person name="Wolf J."/>
            <person name="Bergner S.V."/>
            <person name="Schilhabel M.B."/>
            <person name="Klostermeier U.C."/>
            <person name="Beiko R.G."/>
            <person name="Rosenstiel P."/>
            <person name="Hippler M."/>
            <person name="Laroche J."/>
        </authorList>
    </citation>
    <scope>NUCLEOTIDE SEQUENCE [LARGE SCALE GENOMIC DNA]</scope>
    <source>
        <strain evidence="2 3">CCMP1005</strain>
    </source>
</reference>
<feature type="compositionally biased region" description="Polar residues" evidence="1">
    <location>
        <begin position="57"/>
        <end position="88"/>
    </location>
</feature>
<dbReference type="AlphaFoldDB" id="K0TCK1"/>
<organism evidence="2 3">
    <name type="scientific">Thalassiosira oceanica</name>
    <name type="common">Marine diatom</name>
    <dbReference type="NCBI Taxonomy" id="159749"/>
    <lineage>
        <taxon>Eukaryota</taxon>
        <taxon>Sar</taxon>
        <taxon>Stramenopiles</taxon>
        <taxon>Ochrophyta</taxon>
        <taxon>Bacillariophyta</taxon>
        <taxon>Coscinodiscophyceae</taxon>
        <taxon>Thalassiosirophycidae</taxon>
        <taxon>Thalassiosirales</taxon>
        <taxon>Thalassiosiraceae</taxon>
        <taxon>Thalassiosira</taxon>
    </lineage>
</organism>
<feature type="region of interest" description="Disordered" evidence="1">
    <location>
        <begin position="56"/>
        <end position="88"/>
    </location>
</feature>